<evidence type="ECO:0000313" key="2">
    <source>
        <dbReference type="Proteomes" id="UP001295444"/>
    </source>
</evidence>
<dbReference type="GO" id="GO:0004519">
    <property type="term" value="F:endonuclease activity"/>
    <property type="evidence" value="ECO:0007669"/>
    <property type="project" value="UniProtKB-KW"/>
</dbReference>
<keyword evidence="1" id="KW-0548">Nucleotidyltransferase</keyword>
<comment type="caution">
    <text evidence="1">The sequence shown here is derived from an EMBL/GenBank/DDBJ whole genome shotgun (WGS) entry which is preliminary data.</text>
</comment>
<dbReference type="AlphaFoldDB" id="A0AAD1WZ82"/>
<dbReference type="Proteomes" id="UP001295444">
    <property type="component" value="Unassembled WGS sequence"/>
</dbReference>
<dbReference type="GO" id="GO:0003964">
    <property type="term" value="F:RNA-directed DNA polymerase activity"/>
    <property type="evidence" value="ECO:0007669"/>
    <property type="project" value="UniProtKB-KW"/>
</dbReference>
<keyword evidence="1" id="KW-0378">Hydrolase</keyword>
<keyword evidence="1" id="KW-0808">Transferase</keyword>
<keyword evidence="1" id="KW-0255">Endonuclease</keyword>
<proteinExistence type="predicted"/>
<sequence length="170" mass="19321">VAQDVQQALTNYFTENLPQDTSPLLTWEAHKCVMRGILISHSSALKKARDHTIRELTAKIGTLTQAHKQTLDDTLLGELIAAREELARTLRQSYTRALQRTKSFFYTEGDKCGRLLARMINKKRSMTYIARMRDAAGQLHHMPDQIATAVTRFYTDLYAIPPHAPRADPN</sequence>
<evidence type="ECO:0000313" key="1">
    <source>
        <dbReference type="EMBL" id="CAH2330535.1"/>
    </source>
</evidence>
<gene>
    <name evidence="1" type="ORF">PECUL_23A009677</name>
</gene>
<feature type="non-terminal residue" evidence="1">
    <location>
        <position position="1"/>
    </location>
</feature>
<keyword evidence="1" id="KW-0695">RNA-directed DNA polymerase</keyword>
<feature type="non-terminal residue" evidence="1">
    <location>
        <position position="170"/>
    </location>
</feature>
<organism evidence="1 2">
    <name type="scientific">Pelobates cultripes</name>
    <name type="common">Western spadefoot toad</name>
    <dbReference type="NCBI Taxonomy" id="61616"/>
    <lineage>
        <taxon>Eukaryota</taxon>
        <taxon>Metazoa</taxon>
        <taxon>Chordata</taxon>
        <taxon>Craniata</taxon>
        <taxon>Vertebrata</taxon>
        <taxon>Euteleostomi</taxon>
        <taxon>Amphibia</taxon>
        <taxon>Batrachia</taxon>
        <taxon>Anura</taxon>
        <taxon>Pelobatoidea</taxon>
        <taxon>Pelobatidae</taxon>
        <taxon>Pelobates</taxon>
    </lineage>
</organism>
<accession>A0AAD1WZ82</accession>
<keyword evidence="1" id="KW-0540">Nuclease</keyword>
<protein>
    <submittedName>
        <fullName evidence="1">Endonuclease reverse transcriptase</fullName>
    </submittedName>
</protein>
<reference evidence="1" key="1">
    <citation type="submission" date="2022-03" db="EMBL/GenBank/DDBJ databases">
        <authorList>
            <person name="Alioto T."/>
            <person name="Alioto T."/>
            <person name="Gomez Garrido J."/>
        </authorList>
    </citation>
    <scope>NUCLEOTIDE SEQUENCE</scope>
</reference>
<name>A0AAD1WZ82_PELCU</name>
<keyword evidence="2" id="KW-1185">Reference proteome</keyword>
<dbReference type="EMBL" id="CAKOES020000742">
    <property type="protein sequence ID" value="CAH2330535.1"/>
    <property type="molecule type" value="Genomic_DNA"/>
</dbReference>